<protein>
    <recommendedName>
        <fullName evidence="3">DNA-binding protein</fullName>
    </recommendedName>
</protein>
<accession>A0ABS3HR23</accession>
<keyword evidence="2" id="KW-1185">Reference proteome</keyword>
<dbReference type="Proteomes" id="UP000664857">
    <property type="component" value="Unassembled WGS sequence"/>
</dbReference>
<evidence type="ECO:0000313" key="2">
    <source>
        <dbReference type="Proteomes" id="UP000664857"/>
    </source>
</evidence>
<dbReference type="EMBL" id="JAFLVX010000011">
    <property type="protein sequence ID" value="MBO0476182.1"/>
    <property type="molecule type" value="Genomic_DNA"/>
</dbReference>
<gene>
    <name evidence="1" type="ORF">DOK76_03815</name>
</gene>
<proteinExistence type="predicted"/>
<organism evidence="1 2">
    <name type="scientific">Candidatus Vagococcus giribetii</name>
    <dbReference type="NCBI Taxonomy" id="2230876"/>
    <lineage>
        <taxon>Bacteria</taxon>
        <taxon>Bacillati</taxon>
        <taxon>Bacillota</taxon>
        <taxon>Bacilli</taxon>
        <taxon>Lactobacillales</taxon>
        <taxon>Enterococcaceae</taxon>
        <taxon>Vagococcus</taxon>
    </lineage>
</organism>
<comment type="caution">
    <text evidence="1">The sequence shown here is derived from an EMBL/GenBank/DDBJ whole genome shotgun (WGS) entry which is preliminary data.</text>
</comment>
<sequence>MKQMEQLQIEVSHVLSDEQLSQIGNQVTTVLIDAIRKARKDTGLDNDLMYSKAELRRFLNDCSDGYVEELLAKGLPKGRSLSERKTVFSKNQVRAWMLENEEEN</sequence>
<reference evidence="1 2" key="1">
    <citation type="submission" date="2021-03" db="EMBL/GenBank/DDBJ databases">
        <title>Enterococcal diversity collection.</title>
        <authorList>
            <person name="Gilmore M.S."/>
            <person name="Schwartzman J."/>
            <person name="Van Tyne D."/>
            <person name="Martin M."/>
            <person name="Earl A.M."/>
            <person name="Manson A.L."/>
            <person name="Straub T."/>
            <person name="Salamzade R."/>
            <person name="Saavedra J."/>
            <person name="Lebreton F."/>
            <person name="Prichula J."/>
            <person name="Schaufler K."/>
            <person name="Gaca A."/>
            <person name="Sgardioli B."/>
            <person name="Wagenaar J."/>
            <person name="Strong T."/>
        </authorList>
    </citation>
    <scope>NUCLEOTIDE SEQUENCE [LARGE SCALE GENOMIC DNA]</scope>
    <source>
        <strain evidence="1 2">DIV0080</strain>
    </source>
</reference>
<evidence type="ECO:0008006" key="3">
    <source>
        <dbReference type="Google" id="ProtNLM"/>
    </source>
</evidence>
<dbReference type="RefSeq" id="WP_206965102.1">
    <property type="nucleotide sequence ID" value="NZ_JAFLVX010000011.1"/>
</dbReference>
<name>A0ABS3HR23_9ENTE</name>
<evidence type="ECO:0000313" key="1">
    <source>
        <dbReference type="EMBL" id="MBO0476182.1"/>
    </source>
</evidence>